<dbReference type="PANTHER" id="PTHR33681">
    <property type="entry name" value="BINDING PROTEIN, PUTATIVE, EXPRESSED-RELATED"/>
    <property type="match status" value="1"/>
</dbReference>
<gene>
    <name evidence="2" type="ORF">CTI12_AA526190</name>
</gene>
<dbReference type="Gene3D" id="2.60.120.200">
    <property type="match status" value="1"/>
</dbReference>
<dbReference type="Pfam" id="PF08787">
    <property type="entry name" value="Alginate_lyase2"/>
    <property type="match status" value="1"/>
</dbReference>
<evidence type="ECO:0000313" key="3">
    <source>
        <dbReference type="Proteomes" id="UP000245207"/>
    </source>
</evidence>
<accession>A0A2U1L661</accession>
<dbReference type="InterPro" id="IPR014895">
    <property type="entry name" value="Alginate_lyase_2"/>
</dbReference>
<keyword evidence="2" id="KW-0430">Lectin</keyword>
<dbReference type="STRING" id="35608.A0A2U1L661"/>
<dbReference type="OrthoDB" id="4221926at2759"/>
<reference evidence="2 3" key="1">
    <citation type="journal article" date="2018" name="Mol. Plant">
        <title>The genome of Artemisia annua provides insight into the evolution of Asteraceae family and artemisinin biosynthesis.</title>
        <authorList>
            <person name="Shen Q."/>
            <person name="Zhang L."/>
            <person name="Liao Z."/>
            <person name="Wang S."/>
            <person name="Yan T."/>
            <person name="Shi P."/>
            <person name="Liu M."/>
            <person name="Fu X."/>
            <person name="Pan Q."/>
            <person name="Wang Y."/>
            <person name="Lv Z."/>
            <person name="Lu X."/>
            <person name="Zhang F."/>
            <person name="Jiang W."/>
            <person name="Ma Y."/>
            <person name="Chen M."/>
            <person name="Hao X."/>
            <person name="Li L."/>
            <person name="Tang Y."/>
            <person name="Lv G."/>
            <person name="Zhou Y."/>
            <person name="Sun X."/>
            <person name="Brodelius P.E."/>
            <person name="Rose J.K.C."/>
            <person name="Tang K."/>
        </authorList>
    </citation>
    <scope>NUCLEOTIDE SEQUENCE [LARGE SCALE GENOMIC DNA]</scope>
    <source>
        <strain evidence="3">cv. Huhao1</strain>
        <tissue evidence="2">Leaf</tissue>
    </source>
</reference>
<keyword evidence="3" id="KW-1185">Reference proteome</keyword>
<evidence type="ECO:0000259" key="1">
    <source>
        <dbReference type="Pfam" id="PF08787"/>
    </source>
</evidence>
<organism evidence="2 3">
    <name type="scientific">Artemisia annua</name>
    <name type="common">Sweet wormwood</name>
    <dbReference type="NCBI Taxonomy" id="35608"/>
    <lineage>
        <taxon>Eukaryota</taxon>
        <taxon>Viridiplantae</taxon>
        <taxon>Streptophyta</taxon>
        <taxon>Embryophyta</taxon>
        <taxon>Tracheophyta</taxon>
        <taxon>Spermatophyta</taxon>
        <taxon>Magnoliopsida</taxon>
        <taxon>eudicotyledons</taxon>
        <taxon>Gunneridae</taxon>
        <taxon>Pentapetalae</taxon>
        <taxon>asterids</taxon>
        <taxon>campanulids</taxon>
        <taxon>Asterales</taxon>
        <taxon>Asteraceae</taxon>
        <taxon>Asteroideae</taxon>
        <taxon>Anthemideae</taxon>
        <taxon>Artemisiinae</taxon>
        <taxon>Artemisia</taxon>
    </lineage>
</organism>
<evidence type="ECO:0000313" key="2">
    <source>
        <dbReference type="EMBL" id="PWA44464.1"/>
    </source>
</evidence>
<name>A0A2U1L661_ARTAN</name>
<protein>
    <submittedName>
        <fullName evidence="2">Concanavalin A-like lectin/glucanase domain-containing protein</fullName>
    </submittedName>
</protein>
<dbReference type="PANTHER" id="PTHR33681:SF4">
    <property type="entry name" value="OS12G0171100 PROTEIN"/>
    <property type="match status" value="1"/>
</dbReference>
<dbReference type="InterPro" id="IPR013320">
    <property type="entry name" value="ConA-like_dom_sf"/>
</dbReference>
<proteinExistence type="predicted"/>
<sequence>MAHRPNDTTLGFAAQPLTHANFDIQKPYNVPLEQRYSFSNGIHKLWVLKTDKPHSKNSKTNPRTEIRIQGYDYSSGVWQFEAYGYIPNGTSGACIMQIFGAKSQATTTMLKVYNPSLYYYAKPVLLSNVYNKWFRLNVIHDVEKNKVKVYIDEVLKYDGPGHGGKSHYFKCGVYSMNDGSFHMESHWKDIKIFKLTK</sequence>
<feature type="domain" description="Alginate lyase 2" evidence="1">
    <location>
        <begin position="20"/>
        <end position="193"/>
    </location>
</feature>
<dbReference type="AlphaFoldDB" id="A0A2U1L661"/>
<dbReference type="SUPFAM" id="SSF49899">
    <property type="entry name" value="Concanavalin A-like lectins/glucanases"/>
    <property type="match status" value="1"/>
</dbReference>
<comment type="caution">
    <text evidence="2">The sequence shown here is derived from an EMBL/GenBank/DDBJ whole genome shotgun (WGS) entry which is preliminary data.</text>
</comment>
<dbReference type="EMBL" id="PKPP01011269">
    <property type="protein sequence ID" value="PWA44464.1"/>
    <property type="molecule type" value="Genomic_DNA"/>
</dbReference>
<dbReference type="GO" id="GO:0030246">
    <property type="term" value="F:carbohydrate binding"/>
    <property type="evidence" value="ECO:0007669"/>
    <property type="project" value="UniProtKB-KW"/>
</dbReference>
<dbReference type="Proteomes" id="UP000245207">
    <property type="component" value="Unassembled WGS sequence"/>
</dbReference>